<evidence type="ECO:0000256" key="1">
    <source>
        <dbReference type="SAM" id="MobiDB-lite"/>
    </source>
</evidence>
<proteinExistence type="predicted"/>
<organism evidence="2">
    <name type="scientific">Serratia marcescens</name>
    <dbReference type="NCBI Taxonomy" id="615"/>
    <lineage>
        <taxon>Bacteria</taxon>
        <taxon>Pseudomonadati</taxon>
        <taxon>Pseudomonadota</taxon>
        <taxon>Gammaproteobacteria</taxon>
        <taxon>Enterobacterales</taxon>
        <taxon>Yersiniaceae</taxon>
        <taxon>Serratia</taxon>
    </lineage>
</organism>
<sequence length="112" mass="12656">MNAEIVQILKDALTHHSFTLIASKEALKNMPLDVRMDLIERRTLIARAQIAKAMRDIDDNLELLANKDAPISPDELAKVASKPLFYDKEAARRGKEMEENNPQDKPSNKKST</sequence>
<protein>
    <submittedName>
        <fullName evidence="2">Uncharacterized protein</fullName>
    </submittedName>
</protein>
<feature type="compositionally biased region" description="Polar residues" evidence="1">
    <location>
        <begin position="103"/>
        <end position="112"/>
    </location>
</feature>
<accession>A0A1C3H9N1</accession>
<feature type="region of interest" description="Disordered" evidence="1">
    <location>
        <begin position="88"/>
        <end position="112"/>
    </location>
</feature>
<gene>
    <name evidence="2" type="ORF">PWN146_00406</name>
</gene>
<reference evidence="2" key="1">
    <citation type="submission" date="2016-05" db="EMBL/GenBank/DDBJ databases">
        <authorList>
            <person name="Cock P.J.A."/>
            <person name="Cock P.J.A."/>
        </authorList>
    </citation>
    <scope>NUCLEOTIDE SEQUENCE</scope>
    <source>
        <strain evidence="2">PWN146_assembly</strain>
    </source>
</reference>
<evidence type="ECO:0000313" key="2">
    <source>
        <dbReference type="EMBL" id="SAY41742.1"/>
    </source>
</evidence>
<feature type="compositionally biased region" description="Basic and acidic residues" evidence="1">
    <location>
        <begin position="88"/>
        <end position="98"/>
    </location>
</feature>
<dbReference type="EMBL" id="LT575490">
    <property type="protein sequence ID" value="SAY41742.1"/>
    <property type="molecule type" value="Genomic_DNA"/>
</dbReference>
<dbReference type="AlphaFoldDB" id="A0A1C3H9N1"/>
<name>A0A1C3H9N1_SERMA</name>